<keyword evidence="2 4" id="KW-0808">Transferase</keyword>
<keyword evidence="3 4" id="KW-0418">Kinase</keyword>
<evidence type="ECO:0000313" key="6">
    <source>
        <dbReference type="Proteomes" id="UP001201262"/>
    </source>
</evidence>
<comment type="similarity">
    <text evidence="1 4">Belongs to the inositol phosphokinase (IPK) family.</text>
</comment>
<dbReference type="InterPro" id="IPR038286">
    <property type="entry name" value="IPK_sf"/>
</dbReference>
<dbReference type="GO" id="GO:0032958">
    <property type="term" value="P:inositol phosphate biosynthetic process"/>
    <property type="evidence" value="ECO:0007669"/>
    <property type="project" value="InterPro"/>
</dbReference>
<dbReference type="PANTHER" id="PTHR12400:SF21">
    <property type="entry name" value="KINASE"/>
    <property type="match status" value="1"/>
</dbReference>
<evidence type="ECO:0000256" key="3">
    <source>
        <dbReference type="ARBA" id="ARBA00022777"/>
    </source>
</evidence>
<organism evidence="5 6">
    <name type="scientific">Talaromyces proteolyticus</name>
    <dbReference type="NCBI Taxonomy" id="1131652"/>
    <lineage>
        <taxon>Eukaryota</taxon>
        <taxon>Fungi</taxon>
        <taxon>Dikarya</taxon>
        <taxon>Ascomycota</taxon>
        <taxon>Pezizomycotina</taxon>
        <taxon>Eurotiomycetes</taxon>
        <taxon>Eurotiomycetidae</taxon>
        <taxon>Eurotiales</taxon>
        <taxon>Trichocomaceae</taxon>
        <taxon>Talaromyces</taxon>
        <taxon>Talaromyces sect. Bacilispori</taxon>
    </lineage>
</organism>
<keyword evidence="6" id="KW-1185">Reference proteome</keyword>
<sequence length="499" mass="57372">MRPTIIEHGADDMSVLELTPADQDLCSCLQAEPIMIENTEMQIRHTKDSSVHPGVMALQPYPHKVGGHSALYRFSDESICKQLDKHEHQFYEHMERKNRDMVAFLPKYIGVLAVAVSDNMIPYVAMEDNMHIVPVDILWNSPRLTRADGWQSRRRPNSPICWGVTCVNTRLRGKVFENAFGGMGHRQQVQLRRCDDVFADRKPYVPHPTSSIHDWNEGDELFFMDDLAATMTCKKVDDRIFAAKQRGMVRFRECISFDLLSAHRRFNNTDSLQTARDLRPFLLLEDLTADMKRPCVLDIKMGTRHYGIDADEQKKESQTRKSWKTTSKTLGVRLCGMKTWNAEKQEYLFEDKYKGREMKSCREIQQALGRFLCDGVSYQRSAAEKVLVISQHLERLEKLVRMLRGYRFYSSSLLILYDGEVSQPGKGALSVQVKMIDFANCVTPQDKIPPDCPYPPLCPYEPDHGYLRGLNTLKMCCKSLLGSERVIQEGSLKTKSKRM</sequence>
<evidence type="ECO:0000256" key="1">
    <source>
        <dbReference type="ARBA" id="ARBA00007374"/>
    </source>
</evidence>
<accession>A0AAD4PZQ9</accession>
<dbReference type="PANTHER" id="PTHR12400">
    <property type="entry name" value="INOSITOL POLYPHOSPHATE KINASE"/>
    <property type="match status" value="1"/>
</dbReference>
<dbReference type="GeneID" id="70244466"/>
<dbReference type="RefSeq" id="XP_046071558.1">
    <property type="nucleotide sequence ID" value="XM_046214179.1"/>
</dbReference>
<dbReference type="GO" id="GO:0046854">
    <property type="term" value="P:phosphatidylinositol phosphate biosynthetic process"/>
    <property type="evidence" value="ECO:0007669"/>
    <property type="project" value="TreeGrafter"/>
</dbReference>
<dbReference type="EC" id="2.7.-.-" evidence="4"/>
<dbReference type="Pfam" id="PF03770">
    <property type="entry name" value="IPK"/>
    <property type="match status" value="1"/>
</dbReference>
<dbReference type="GO" id="GO:0005634">
    <property type="term" value="C:nucleus"/>
    <property type="evidence" value="ECO:0007669"/>
    <property type="project" value="TreeGrafter"/>
</dbReference>
<name>A0AAD4PZQ9_9EURO</name>
<evidence type="ECO:0000256" key="2">
    <source>
        <dbReference type="ARBA" id="ARBA00022679"/>
    </source>
</evidence>
<dbReference type="Proteomes" id="UP001201262">
    <property type="component" value="Unassembled WGS sequence"/>
</dbReference>
<dbReference type="GO" id="GO:0000824">
    <property type="term" value="F:inositol-1,4,5,6-tetrakisphosphate 3-kinase activity"/>
    <property type="evidence" value="ECO:0007669"/>
    <property type="project" value="TreeGrafter"/>
</dbReference>
<proteinExistence type="inferred from homology"/>
<gene>
    <name evidence="5" type="ORF">BGW36DRAFT_360442</name>
</gene>
<evidence type="ECO:0000313" key="5">
    <source>
        <dbReference type="EMBL" id="KAH8696622.1"/>
    </source>
</evidence>
<dbReference type="GO" id="GO:0008440">
    <property type="term" value="F:inositol-1,4,5-trisphosphate 3-kinase activity"/>
    <property type="evidence" value="ECO:0007669"/>
    <property type="project" value="TreeGrafter"/>
</dbReference>
<reference evidence="5" key="1">
    <citation type="submission" date="2021-12" db="EMBL/GenBank/DDBJ databases">
        <title>Convergent genome expansion in fungi linked to evolution of root-endophyte symbiosis.</title>
        <authorList>
            <consortium name="DOE Joint Genome Institute"/>
            <person name="Ke Y.-H."/>
            <person name="Bonito G."/>
            <person name="Liao H.-L."/>
            <person name="Looney B."/>
            <person name="Rojas-Flechas A."/>
            <person name="Nash J."/>
            <person name="Hameed K."/>
            <person name="Schadt C."/>
            <person name="Martin F."/>
            <person name="Crous P.W."/>
            <person name="Miettinen O."/>
            <person name="Magnuson J.K."/>
            <person name="Labbe J."/>
            <person name="Jacobson D."/>
            <person name="Doktycz M.J."/>
            <person name="Veneault-Fourrey C."/>
            <person name="Kuo A."/>
            <person name="Mondo S."/>
            <person name="Calhoun S."/>
            <person name="Riley R."/>
            <person name="Ohm R."/>
            <person name="LaButti K."/>
            <person name="Andreopoulos B."/>
            <person name="Pangilinan J."/>
            <person name="Nolan M."/>
            <person name="Tritt A."/>
            <person name="Clum A."/>
            <person name="Lipzen A."/>
            <person name="Daum C."/>
            <person name="Barry K."/>
            <person name="Grigoriev I.V."/>
            <person name="Vilgalys R."/>
        </authorList>
    </citation>
    <scope>NUCLEOTIDE SEQUENCE</scope>
    <source>
        <strain evidence="5">PMI_201</strain>
    </source>
</reference>
<comment type="caution">
    <text evidence="5">The sequence shown here is derived from an EMBL/GenBank/DDBJ whole genome shotgun (WGS) entry which is preliminary data.</text>
</comment>
<dbReference type="InterPro" id="IPR005522">
    <property type="entry name" value="IPK"/>
</dbReference>
<dbReference type="Gene3D" id="3.30.470.160">
    <property type="entry name" value="Inositol polyphosphate kinase"/>
    <property type="match status" value="1"/>
</dbReference>
<dbReference type="AlphaFoldDB" id="A0AAD4PZQ9"/>
<evidence type="ECO:0000256" key="4">
    <source>
        <dbReference type="RuleBase" id="RU363090"/>
    </source>
</evidence>
<protein>
    <recommendedName>
        <fullName evidence="4">Kinase</fullName>
        <ecNumber evidence="4">2.7.-.-</ecNumber>
    </recommendedName>
</protein>
<dbReference type="EMBL" id="JAJTJA010000007">
    <property type="protein sequence ID" value="KAH8696622.1"/>
    <property type="molecule type" value="Genomic_DNA"/>
</dbReference>
<dbReference type="GO" id="GO:0005737">
    <property type="term" value="C:cytoplasm"/>
    <property type="evidence" value="ECO:0007669"/>
    <property type="project" value="TreeGrafter"/>
</dbReference>
<dbReference type="SUPFAM" id="SSF56104">
    <property type="entry name" value="SAICAR synthase-like"/>
    <property type="match status" value="1"/>
</dbReference>